<evidence type="ECO:0000256" key="2">
    <source>
        <dbReference type="ARBA" id="ARBA00022692"/>
    </source>
</evidence>
<keyword evidence="2 7" id="KW-0812">Transmembrane</keyword>
<organism evidence="8 9">
    <name type="scientific">Fodinibius roseus</name>
    <dbReference type="NCBI Taxonomy" id="1194090"/>
    <lineage>
        <taxon>Bacteria</taxon>
        <taxon>Pseudomonadati</taxon>
        <taxon>Balneolota</taxon>
        <taxon>Balneolia</taxon>
        <taxon>Balneolales</taxon>
        <taxon>Balneolaceae</taxon>
        <taxon>Fodinibius</taxon>
    </lineage>
</organism>
<dbReference type="Proteomes" id="UP000184041">
    <property type="component" value="Unassembled WGS sequence"/>
</dbReference>
<dbReference type="Pfam" id="PF02618">
    <property type="entry name" value="YceG"/>
    <property type="match status" value="1"/>
</dbReference>
<comment type="catalytic activity">
    <reaction evidence="7">
        <text>a peptidoglycan chain = a peptidoglycan chain with N-acetyl-1,6-anhydromuramyl-[peptide] at the reducing end + a peptidoglycan chain with N-acetylglucosamine at the non-reducing end.</text>
        <dbReference type="EC" id="4.2.2.29"/>
    </reaction>
</comment>
<dbReference type="PANTHER" id="PTHR30518:SF2">
    <property type="entry name" value="ENDOLYTIC MUREIN TRANSGLYCOSYLASE"/>
    <property type="match status" value="1"/>
</dbReference>
<dbReference type="HAMAP" id="MF_02065">
    <property type="entry name" value="MltG"/>
    <property type="match status" value="1"/>
</dbReference>
<keyword evidence="9" id="KW-1185">Reference proteome</keyword>
<proteinExistence type="inferred from homology"/>
<dbReference type="GO" id="GO:0005886">
    <property type="term" value="C:plasma membrane"/>
    <property type="evidence" value="ECO:0007669"/>
    <property type="project" value="UniProtKB-SubCell"/>
</dbReference>
<comment type="subcellular location">
    <subcellularLocation>
        <location evidence="7">Cell membrane</location>
        <topology evidence="7">Single-pass membrane protein</topology>
    </subcellularLocation>
</comment>
<dbReference type="STRING" id="1194090.SAMN05443144_101184"/>
<dbReference type="InterPro" id="IPR003770">
    <property type="entry name" value="MLTG-like"/>
</dbReference>
<keyword evidence="6 7" id="KW-0961">Cell wall biogenesis/degradation</keyword>
<dbReference type="PANTHER" id="PTHR30518">
    <property type="entry name" value="ENDOLYTIC MUREIN TRANSGLYCOSYLASE"/>
    <property type="match status" value="1"/>
</dbReference>
<dbReference type="NCBIfam" id="TIGR00247">
    <property type="entry name" value="endolytic transglycosylase MltG"/>
    <property type="match status" value="1"/>
</dbReference>
<dbReference type="EC" id="4.2.2.29" evidence="7"/>
<comment type="similarity">
    <text evidence="7">Belongs to the transglycosylase MltG family.</text>
</comment>
<dbReference type="CDD" id="cd08010">
    <property type="entry name" value="MltG_like"/>
    <property type="match status" value="1"/>
</dbReference>
<keyword evidence="4 7" id="KW-0472">Membrane</keyword>
<evidence type="ECO:0000256" key="3">
    <source>
        <dbReference type="ARBA" id="ARBA00022989"/>
    </source>
</evidence>
<dbReference type="GO" id="GO:0009252">
    <property type="term" value="P:peptidoglycan biosynthetic process"/>
    <property type="evidence" value="ECO:0007669"/>
    <property type="project" value="UniProtKB-UniRule"/>
</dbReference>
<accession>A0A1M4T1L6</accession>
<keyword evidence="3 7" id="KW-1133">Transmembrane helix</keyword>
<comment type="function">
    <text evidence="7">Functions as a peptidoglycan terminase that cleaves nascent peptidoglycan strands endolytically to terminate their elongation.</text>
</comment>
<dbReference type="Gene3D" id="3.30.160.60">
    <property type="entry name" value="Classic Zinc Finger"/>
    <property type="match status" value="1"/>
</dbReference>
<evidence type="ECO:0000313" key="8">
    <source>
        <dbReference type="EMBL" id="SHE38359.1"/>
    </source>
</evidence>
<gene>
    <name evidence="7" type="primary">mltG</name>
    <name evidence="8" type="ORF">SAMN05443144_101184</name>
</gene>
<reference evidence="8 9" key="1">
    <citation type="submission" date="2016-11" db="EMBL/GenBank/DDBJ databases">
        <authorList>
            <person name="Jaros S."/>
            <person name="Januszkiewicz K."/>
            <person name="Wedrychowicz H."/>
        </authorList>
    </citation>
    <scope>NUCLEOTIDE SEQUENCE [LARGE SCALE GENOMIC DNA]</scope>
    <source>
        <strain evidence="8 9">DSM 21986</strain>
    </source>
</reference>
<evidence type="ECO:0000313" key="9">
    <source>
        <dbReference type="Proteomes" id="UP000184041"/>
    </source>
</evidence>
<dbReference type="EMBL" id="FQUS01000001">
    <property type="protein sequence ID" value="SHE38359.1"/>
    <property type="molecule type" value="Genomic_DNA"/>
</dbReference>
<evidence type="ECO:0000256" key="1">
    <source>
        <dbReference type="ARBA" id="ARBA00022475"/>
    </source>
</evidence>
<dbReference type="AlphaFoldDB" id="A0A1M4T1L6"/>
<feature type="transmembrane region" description="Helical" evidence="7">
    <location>
        <begin position="6"/>
        <end position="26"/>
    </location>
</feature>
<evidence type="ECO:0000256" key="5">
    <source>
        <dbReference type="ARBA" id="ARBA00023239"/>
    </source>
</evidence>
<evidence type="ECO:0000256" key="6">
    <source>
        <dbReference type="ARBA" id="ARBA00023316"/>
    </source>
</evidence>
<evidence type="ECO:0000256" key="4">
    <source>
        <dbReference type="ARBA" id="ARBA00023136"/>
    </source>
</evidence>
<dbReference type="GO" id="GO:0071555">
    <property type="term" value="P:cell wall organization"/>
    <property type="evidence" value="ECO:0007669"/>
    <property type="project" value="UniProtKB-KW"/>
</dbReference>
<name>A0A1M4T1L6_9BACT</name>
<keyword evidence="5 7" id="KW-0456">Lyase</keyword>
<feature type="site" description="Important for catalytic activity" evidence="7">
    <location>
        <position position="222"/>
    </location>
</feature>
<keyword evidence="1 7" id="KW-1003">Cell membrane</keyword>
<dbReference type="GO" id="GO:0008932">
    <property type="term" value="F:lytic endotransglycosylase activity"/>
    <property type="evidence" value="ECO:0007669"/>
    <property type="project" value="UniProtKB-UniRule"/>
</dbReference>
<evidence type="ECO:0000256" key="7">
    <source>
        <dbReference type="HAMAP-Rule" id="MF_02065"/>
    </source>
</evidence>
<dbReference type="RefSeq" id="WP_170864233.1">
    <property type="nucleotide sequence ID" value="NZ_FQUS01000001.1"/>
</dbReference>
<protein>
    <recommendedName>
        <fullName evidence="7">Endolytic murein transglycosylase</fullName>
        <ecNumber evidence="7">4.2.2.29</ecNumber>
    </recommendedName>
    <alternativeName>
        <fullName evidence="7">Peptidoglycan lytic transglycosylase</fullName>
    </alternativeName>
    <alternativeName>
        <fullName evidence="7">Peptidoglycan polymerization terminase</fullName>
    </alternativeName>
</protein>
<sequence>MANRFFSGIELILGLIVLLAAAFLVAESRWSRLYEKPALTAEESVVLYFSEQTDRKGLVRTLNEKDILRSEEELDWALQTLRWTTFKEGRYQLQEGISYEEILSKIGNGIQDPMRVTILPGQPKSRFIRKVSEAFRFDSTALKQTLSDSSLLARAGVDTQGVIGRLYPATYDFYWTAPPEEVIMRMLDTFEDQIITEFEERFKELDKSVGEIITMASIIEWEANLESEKDTISGLYWNRLERGMRLQADPTVNYAVGERRRLLYKDYETDHPYNTYIHSGLPPGPITNPSKSSIRAALFPSDHDYLYMVASPDRNHGFSETYSEHQRKSAEWREWLQEQYRIKRERERREEGN</sequence>